<evidence type="ECO:0000256" key="1">
    <source>
        <dbReference type="ARBA" id="ARBA00022490"/>
    </source>
</evidence>
<sequence length="244" mass="28024">MSTIKELPFATLQFYATAPYPCSYLLGREARSQVAAPGHLINNEVYSRLVDEGFRRSGLFTYRPHCDGCQACVPIRVDVEKFTPNRSQQRAYKRHQNLRPLVAELALSEEHFNIYARYQAARHPGGGMDDDSRSQYSEFLLTSRVNTRMVEFRDEDGILRMVSIIDMLEHGLSSVYTFYDPDASGSLGTYGILWQIRQCRQLKLPWLYLGYWVSQSNKMAYKAGFKPAQFRINGVWQDSPDPAL</sequence>
<comment type="catalytic activity">
    <reaction evidence="4">
        <text>N-terminal L-aspartyl-[protein] + L-leucyl-tRNA(Leu) = N-terminal L-leucyl-L-aspartyl-[protein] + tRNA(Leu) + H(+)</text>
        <dbReference type="Rhea" id="RHEA:50420"/>
        <dbReference type="Rhea" id="RHEA-COMP:9613"/>
        <dbReference type="Rhea" id="RHEA-COMP:9622"/>
        <dbReference type="Rhea" id="RHEA-COMP:12669"/>
        <dbReference type="Rhea" id="RHEA-COMP:12674"/>
        <dbReference type="ChEBI" id="CHEBI:15378"/>
        <dbReference type="ChEBI" id="CHEBI:64720"/>
        <dbReference type="ChEBI" id="CHEBI:78442"/>
        <dbReference type="ChEBI" id="CHEBI:78494"/>
        <dbReference type="ChEBI" id="CHEBI:133042"/>
        <dbReference type="EC" id="2.3.2.29"/>
    </reaction>
</comment>
<dbReference type="HAMAP" id="MF_00689">
    <property type="entry name" value="Bpt"/>
    <property type="match status" value="1"/>
</dbReference>
<name>A0A6B2R4R5_9BURK</name>
<reference evidence="7" key="1">
    <citation type="submission" date="2020-02" db="EMBL/GenBank/DDBJ databases">
        <authorList>
            <person name="Chen W.-M."/>
        </authorList>
    </citation>
    <scope>NUCLEOTIDE SEQUENCE</scope>
    <source>
        <strain evidence="7">NBD-18</strain>
    </source>
</reference>
<dbReference type="NCBIfam" id="NF002341">
    <property type="entry name" value="PRK01305.1-1"/>
    <property type="match status" value="1"/>
</dbReference>
<dbReference type="NCBIfam" id="NF002346">
    <property type="entry name" value="PRK01305.2-3"/>
    <property type="match status" value="1"/>
</dbReference>
<dbReference type="Pfam" id="PF04376">
    <property type="entry name" value="ATE_N"/>
    <property type="match status" value="1"/>
</dbReference>
<dbReference type="GO" id="GO:0071596">
    <property type="term" value="P:ubiquitin-dependent protein catabolic process via the N-end rule pathway"/>
    <property type="evidence" value="ECO:0007669"/>
    <property type="project" value="InterPro"/>
</dbReference>
<comment type="subcellular location">
    <subcellularLocation>
        <location evidence="4">Cytoplasm</location>
    </subcellularLocation>
</comment>
<evidence type="ECO:0000259" key="5">
    <source>
        <dbReference type="Pfam" id="PF04376"/>
    </source>
</evidence>
<protein>
    <recommendedName>
        <fullName evidence="4">Aspartate/glutamate leucyltransferase</fullName>
        <ecNumber evidence="4">2.3.2.29</ecNumber>
    </recommendedName>
</protein>
<organism evidence="7">
    <name type="scientific">Sheuella amnicola</name>
    <dbReference type="NCBI Taxonomy" id="2707330"/>
    <lineage>
        <taxon>Bacteria</taxon>
        <taxon>Pseudomonadati</taxon>
        <taxon>Pseudomonadota</taxon>
        <taxon>Betaproteobacteria</taxon>
        <taxon>Burkholderiales</taxon>
        <taxon>Alcaligenaceae</taxon>
        <taxon>Sheuella</taxon>
    </lineage>
</organism>
<evidence type="ECO:0000256" key="4">
    <source>
        <dbReference type="HAMAP-Rule" id="MF_00689"/>
    </source>
</evidence>
<dbReference type="GO" id="GO:0004057">
    <property type="term" value="F:arginyl-tRNA--protein transferase activity"/>
    <property type="evidence" value="ECO:0007669"/>
    <property type="project" value="InterPro"/>
</dbReference>
<accession>A0A6B2R4R5</accession>
<dbReference type="PANTHER" id="PTHR21367:SF1">
    <property type="entry name" value="ARGINYL-TRNA--PROTEIN TRANSFERASE 1"/>
    <property type="match status" value="1"/>
</dbReference>
<comment type="catalytic activity">
    <reaction evidence="4">
        <text>N-terminal L-glutamyl-[protein] + L-leucyl-tRNA(Leu) = N-terminal L-leucyl-L-glutamyl-[protein] + tRNA(Leu) + H(+)</text>
        <dbReference type="Rhea" id="RHEA:50412"/>
        <dbReference type="Rhea" id="RHEA-COMP:9613"/>
        <dbReference type="Rhea" id="RHEA-COMP:9622"/>
        <dbReference type="Rhea" id="RHEA-COMP:12664"/>
        <dbReference type="Rhea" id="RHEA-COMP:12668"/>
        <dbReference type="ChEBI" id="CHEBI:15378"/>
        <dbReference type="ChEBI" id="CHEBI:64721"/>
        <dbReference type="ChEBI" id="CHEBI:78442"/>
        <dbReference type="ChEBI" id="CHEBI:78494"/>
        <dbReference type="ChEBI" id="CHEBI:133041"/>
        <dbReference type="EC" id="2.3.2.29"/>
    </reaction>
</comment>
<dbReference type="InterPro" id="IPR017138">
    <property type="entry name" value="Asp_Glu_LeuTrfase"/>
</dbReference>
<dbReference type="NCBIfam" id="NF002342">
    <property type="entry name" value="PRK01305.1-3"/>
    <property type="match status" value="1"/>
</dbReference>
<keyword evidence="1 4" id="KW-0963">Cytoplasm</keyword>
<feature type="domain" description="N-end rule aminoacyl transferase C-terminal" evidence="6">
    <location>
        <begin position="110"/>
        <end position="230"/>
    </location>
</feature>
<dbReference type="InterPro" id="IPR007471">
    <property type="entry name" value="N-end_Aminoacyl_Trfase_N"/>
</dbReference>
<dbReference type="GO" id="GO:0008914">
    <property type="term" value="F:leucyl-tRNA--protein transferase activity"/>
    <property type="evidence" value="ECO:0007669"/>
    <property type="project" value="UniProtKB-UniRule"/>
</dbReference>
<feature type="domain" description="N-end aminoacyl transferase N-terminal" evidence="5">
    <location>
        <begin position="20"/>
        <end position="90"/>
    </location>
</feature>
<dbReference type="RefSeq" id="WP_163656282.1">
    <property type="nucleotide sequence ID" value="NZ_JAAGRN010000014.1"/>
</dbReference>
<dbReference type="GO" id="GO:0005737">
    <property type="term" value="C:cytoplasm"/>
    <property type="evidence" value="ECO:0007669"/>
    <property type="project" value="UniProtKB-SubCell"/>
</dbReference>
<keyword evidence="2 4" id="KW-0808">Transferase</keyword>
<gene>
    <name evidence="4" type="primary">bpt</name>
    <name evidence="7" type="ORF">G3I67_14605</name>
</gene>
<dbReference type="InterPro" id="IPR007472">
    <property type="entry name" value="N-end_Aminoacyl_Trfase_C"/>
</dbReference>
<evidence type="ECO:0000259" key="6">
    <source>
        <dbReference type="Pfam" id="PF04377"/>
    </source>
</evidence>
<dbReference type="PIRSF" id="PIRSF037208">
    <property type="entry name" value="ATE_pro_prd"/>
    <property type="match status" value="1"/>
</dbReference>
<evidence type="ECO:0000256" key="3">
    <source>
        <dbReference type="ARBA" id="ARBA00023315"/>
    </source>
</evidence>
<dbReference type="AlphaFoldDB" id="A0A6B2R4R5"/>
<dbReference type="InterPro" id="IPR030700">
    <property type="entry name" value="N-end_Aminoacyl_Trfase"/>
</dbReference>
<keyword evidence="3 4" id="KW-0012">Acyltransferase</keyword>
<proteinExistence type="inferred from homology"/>
<dbReference type="EMBL" id="JAAGRN010000014">
    <property type="protein sequence ID" value="NDY84459.1"/>
    <property type="molecule type" value="Genomic_DNA"/>
</dbReference>
<evidence type="ECO:0000256" key="2">
    <source>
        <dbReference type="ARBA" id="ARBA00022679"/>
    </source>
</evidence>
<dbReference type="SUPFAM" id="SSF55729">
    <property type="entry name" value="Acyl-CoA N-acyltransferases (Nat)"/>
    <property type="match status" value="1"/>
</dbReference>
<comment type="caution">
    <text evidence="7">The sequence shown here is derived from an EMBL/GenBank/DDBJ whole genome shotgun (WGS) entry which is preliminary data.</text>
</comment>
<dbReference type="Pfam" id="PF04377">
    <property type="entry name" value="ATE_C"/>
    <property type="match status" value="1"/>
</dbReference>
<comment type="function">
    <text evidence="4">Functions in the N-end rule pathway of protein degradation where it conjugates Leu from its aminoacyl-tRNA to the N-termini of proteins containing an N-terminal aspartate or glutamate.</text>
</comment>
<dbReference type="PANTHER" id="PTHR21367">
    <property type="entry name" value="ARGININE-TRNA-PROTEIN TRANSFERASE 1"/>
    <property type="match status" value="1"/>
</dbReference>
<dbReference type="EC" id="2.3.2.29" evidence="4"/>
<dbReference type="InterPro" id="IPR016181">
    <property type="entry name" value="Acyl_CoA_acyltransferase"/>
</dbReference>
<comment type="similarity">
    <text evidence="4">Belongs to the R-transferase family. Bpt subfamily.</text>
</comment>
<evidence type="ECO:0000313" key="7">
    <source>
        <dbReference type="EMBL" id="NDY84459.1"/>
    </source>
</evidence>